<accession>A0A0A9FIM9</accession>
<protein>
    <submittedName>
        <fullName evidence="1">Uncharacterized protein</fullName>
    </submittedName>
</protein>
<proteinExistence type="predicted"/>
<dbReference type="EMBL" id="GBRH01185709">
    <property type="protein sequence ID" value="JAE12187.1"/>
    <property type="molecule type" value="Transcribed_RNA"/>
</dbReference>
<reference evidence="1" key="2">
    <citation type="journal article" date="2015" name="Data Brief">
        <title>Shoot transcriptome of the giant reed, Arundo donax.</title>
        <authorList>
            <person name="Barrero R.A."/>
            <person name="Guerrero F.D."/>
            <person name="Moolhuijzen P."/>
            <person name="Goolsby J.A."/>
            <person name="Tidwell J."/>
            <person name="Bellgard S.E."/>
            <person name="Bellgard M.I."/>
        </authorList>
    </citation>
    <scope>NUCLEOTIDE SEQUENCE</scope>
    <source>
        <tissue evidence="1">Shoot tissue taken approximately 20 cm above the soil surface</tissue>
    </source>
</reference>
<dbReference type="AlphaFoldDB" id="A0A0A9FIM9"/>
<sequence>MSRALLVHWRTVTRSRLFIGTSSQRICCLISRRIARLCINNNNNNKAFSPKQVRIG</sequence>
<name>A0A0A9FIM9_ARUDO</name>
<reference evidence="1" key="1">
    <citation type="submission" date="2014-09" db="EMBL/GenBank/DDBJ databases">
        <authorList>
            <person name="Magalhaes I.L.F."/>
            <person name="Oliveira U."/>
            <person name="Santos F.R."/>
            <person name="Vidigal T.H.D.A."/>
            <person name="Brescovit A.D."/>
            <person name="Santos A.J."/>
        </authorList>
    </citation>
    <scope>NUCLEOTIDE SEQUENCE</scope>
    <source>
        <tissue evidence="1">Shoot tissue taken approximately 20 cm above the soil surface</tissue>
    </source>
</reference>
<organism evidence="1">
    <name type="scientific">Arundo donax</name>
    <name type="common">Giant reed</name>
    <name type="synonym">Donax arundinaceus</name>
    <dbReference type="NCBI Taxonomy" id="35708"/>
    <lineage>
        <taxon>Eukaryota</taxon>
        <taxon>Viridiplantae</taxon>
        <taxon>Streptophyta</taxon>
        <taxon>Embryophyta</taxon>
        <taxon>Tracheophyta</taxon>
        <taxon>Spermatophyta</taxon>
        <taxon>Magnoliopsida</taxon>
        <taxon>Liliopsida</taxon>
        <taxon>Poales</taxon>
        <taxon>Poaceae</taxon>
        <taxon>PACMAD clade</taxon>
        <taxon>Arundinoideae</taxon>
        <taxon>Arundineae</taxon>
        <taxon>Arundo</taxon>
    </lineage>
</organism>
<evidence type="ECO:0000313" key="1">
    <source>
        <dbReference type="EMBL" id="JAE12187.1"/>
    </source>
</evidence>